<dbReference type="SMART" id="SM00477">
    <property type="entry name" value="NUC"/>
    <property type="match status" value="1"/>
</dbReference>
<dbReference type="InterPro" id="IPR040255">
    <property type="entry name" value="Non-specific_endonuclease"/>
</dbReference>
<dbReference type="InterPro" id="IPR044929">
    <property type="entry name" value="DNA/RNA_non-sp_Endonuclease_sf"/>
</dbReference>
<proteinExistence type="predicted"/>
<sequence>MPKRKKQRNGNFSIVIILAIITFVVTYCTRKFTTDKGKEVPATSREKQPPAAGKNSKSDLFKENFETSSPVKENYNTATITLRSGNWTLKDAVVGRKAEDHKQGKQALRIRGGGSATMDFDINVKGTVTVTLKHAAYGTDAGGDWELWYSVNKGQRFTRAGSAVKTTARELRTSTFTISTEKTLRLQIRNADKENGRLNFDELKVVRSSETPKDNTPVTPADAVAGDDDNLLLGNPSDATAALVSPNNYLMDKGFYKLSYNRDRGTPNWVSWHVSSKDLGSMSRSNDFRPDVDVPDNWYQVSQTSYIGSGFDRGHNCPSGDRTFSRAANDATFLMTNMIPQAPNHNQHLWSGLENYTRDLVKAGNEVYVIMGSYGVGGYGEKGLKKKIDRNNITVPDHIWKVIVVIPEGNNDLKRINKHTRIIAVNTPNKNDVSTKWSAYLTSIEEIEQATNLKLLSRVPAEVRQELVKKIDTGN</sequence>
<evidence type="ECO:0000256" key="2">
    <source>
        <dbReference type="PIRSR" id="PIRSR640255-2"/>
    </source>
</evidence>
<dbReference type="PANTHER" id="PTHR13966">
    <property type="entry name" value="ENDONUCLEASE RELATED"/>
    <property type="match status" value="1"/>
</dbReference>
<feature type="domain" description="ENPP1-3/EXOG-like endonuclease/phosphodiesterase" evidence="5">
    <location>
        <begin position="253"/>
        <end position="462"/>
    </location>
</feature>
<dbReference type="Pfam" id="PF01223">
    <property type="entry name" value="Endonuclease_NS"/>
    <property type="match status" value="1"/>
</dbReference>
<dbReference type="GO" id="GO:0003676">
    <property type="term" value="F:nucleic acid binding"/>
    <property type="evidence" value="ECO:0007669"/>
    <property type="project" value="InterPro"/>
</dbReference>
<keyword evidence="8" id="KW-1185">Reference proteome</keyword>
<evidence type="ECO:0000313" key="7">
    <source>
        <dbReference type="EMBL" id="SHM72920.1"/>
    </source>
</evidence>
<dbReference type="OrthoDB" id="9811262at2"/>
<keyword evidence="7" id="KW-0378">Hydrolase</keyword>
<dbReference type="CDD" id="cd00091">
    <property type="entry name" value="NUC"/>
    <property type="match status" value="1"/>
</dbReference>
<keyword evidence="4" id="KW-1133">Transmembrane helix</keyword>
<dbReference type="Gene3D" id="2.60.120.260">
    <property type="entry name" value="Galactose-binding domain-like"/>
    <property type="match status" value="1"/>
</dbReference>
<gene>
    <name evidence="7" type="ORF">SAMN05444266_110135</name>
</gene>
<keyword evidence="4" id="KW-0472">Membrane</keyword>
<keyword evidence="4" id="KW-0812">Transmembrane</keyword>
<dbReference type="RefSeq" id="WP_073086304.1">
    <property type="nucleotide sequence ID" value="NZ_FRBL01000010.1"/>
</dbReference>
<feature type="binding site" evidence="2">
    <location>
        <position position="346"/>
    </location>
    <ligand>
        <name>Mg(2+)</name>
        <dbReference type="ChEBI" id="CHEBI:18420"/>
        <note>catalytic</note>
    </ligand>
</feature>
<feature type="compositionally biased region" description="Basic and acidic residues" evidence="3">
    <location>
        <begin position="36"/>
        <end position="48"/>
    </location>
</feature>
<keyword evidence="7" id="KW-0540">Nuclease</keyword>
<dbReference type="GO" id="GO:0046872">
    <property type="term" value="F:metal ion binding"/>
    <property type="evidence" value="ECO:0007669"/>
    <property type="project" value="UniProtKB-KW"/>
</dbReference>
<dbReference type="EMBL" id="FRBL01000010">
    <property type="protein sequence ID" value="SHM72920.1"/>
    <property type="molecule type" value="Genomic_DNA"/>
</dbReference>
<dbReference type="Proteomes" id="UP000184420">
    <property type="component" value="Unassembled WGS sequence"/>
</dbReference>
<evidence type="ECO:0000259" key="6">
    <source>
        <dbReference type="SMART" id="SM00892"/>
    </source>
</evidence>
<feature type="active site" description="Proton acceptor" evidence="1">
    <location>
        <position position="315"/>
    </location>
</feature>
<evidence type="ECO:0000256" key="1">
    <source>
        <dbReference type="PIRSR" id="PIRSR640255-1"/>
    </source>
</evidence>
<dbReference type="Gene3D" id="3.40.570.10">
    <property type="entry name" value="Extracellular Endonuclease, subunit A"/>
    <property type="match status" value="1"/>
</dbReference>
<organism evidence="7 8">
    <name type="scientific">Chitinophaga jiangningensis</name>
    <dbReference type="NCBI Taxonomy" id="1419482"/>
    <lineage>
        <taxon>Bacteria</taxon>
        <taxon>Pseudomonadati</taxon>
        <taxon>Bacteroidota</taxon>
        <taxon>Chitinophagia</taxon>
        <taxon>Chitinophagales</taxon>
        <taxon>Chitinophagaceae</taxon>
        <taxon>Chitinophaga</taxon>
    </lineage>
</organism>
<feature type="transmembrane region" description="Helical" evidence="4">
    <location>
        <begin position="12"/>
        <end position="32"/>
    </location>
</feature>
<keyword evidence="2" id="KW-0479">Metal-binding</keyword>
<dbReference type="InterPro" id="IPR020821">
    <property type="entry name" value="ENPP1-3/EXOG-like_nuc-like"/>
</dbReference>
<accession>A0A1M7L4X0</accession>
<protein>
    <submittedName>
        <fullName evidence="7">Endonuclease G</fullName>
    </submittedName>
</protein>
<dbReference type="AlphaFoldDB" id="A0A1M7L4X0"/>
<keyword evidence="7" id="KW-0255">Endonuclease</keyword>
<dbReference type="SUPFAM" id="SSF54060">
    <property type="entry name" value="His-Me finger endonucleases"/>
    <property type="match status" value="1"/>
</dbReference>
<evidence type="ECO:0000259" key="5">
    <source>
        <dbReference type="SMART" id="SM00477"/>
    </source>
</evidence>
<evidence type="ECO:0000256" key="3">
    <source>
        <dbReference type="SAM" id="MobiDB-lite"/>
    </source>
</evidence>
<feature type="region of interest" description="Disordered" evidence="3">
    <location>
        <begin position="36"/>
        <end position="60"/>
    </location>
</feature>
<feature type="domain" description="DNA/RNA non-specific endonuclease/pyrophosphatase/phosphodiesterase" evidence="6">
    <location>
        <begin position="252"/>
        <end position="462"/>
    </location>
</feature>
<reference evidence="7 8" key="1">
    <citation type="submission" date="2016-11" db="EMBL/GenBank/DDBJ databases">
        <authorList>
            <person name="Jaros S."/>
            <person name="Januszkiewicz K."/>
            <person name="Wedrychowicz H."/>
        </authorList>
    </citation>
    <scope>NUCLEOTIDE SEQUENCE [LARGE SCALE GENOMIC DNA]</scope>
    <source>
        <strain evidence="7 8">DSM 27406</strain>
    </source>
</reference>
<dbReference type="GO" id="GO:0004519">
    <property type="term" value="F:endonuclease activity"/>
    <property type="evidence" value="ECO:0007669"/>
    <property type="project" value="UniProtKB-KW"/>
</dbReference>
<dbReference type="InterPro" id="IPR044925">
    <property type="entry name" value="His-Me_finger_sf"/>
</dbReference>
<evidence type="ECO:0000313" key="8">
    <source>
        <dbReference type="Proteomes" id="UP000184420"/>
    </source>
</evidence>
<dbReference type="InterPro" id="IPR001604">
    <property type="entry name" value="Endo_G_ENPP1-like_dom"/>
</dbReference>
<evidence type="ECO:0000256" key="4">
    <source>
        <dbReference type="SAM" id="Phobius"/>
    </source>
</evidence>
<dbReference type="PANTHER" id="PTHR13966:SF5">
    <property type="entry name" value="ENDONUCLEASE G, MITOCHONDRIAL"/>
    <property type="match status" value="1"/>
</dbReference>
<dbReference type="STRING" id="1419482.SAMN05444266_110135"/>
<dbReference type="SMART" id="SM00892">
    <property type="entry name" value="Endonuclease_NS"/>
    <property type="match status" value="1"/>
</dbReference>
<dbReference type="GO" id="GO:0016787">
    <property type="term" value="F:hydrolase activity"/>
    <property type="evidence" value="ECO:0007669"/>
    <property type="project" value="InterPro"/>
</dbReference>
<name>A0A1M7L4X0_9BACT</name>